<dbReference type="AlphaFoldDB" id="A0A9X3X714"/>
<dbReference type="InterPro" id="IPR037523">
    <property type="entry name" value="VOC_core"/>
</dbReference>
<organism evidence="3 4">
    <name type="scientific">Polyangium jinanense</name>
    <dbReference type="NCBI Taxonomy" id="2829994"/>
    <lineage>
        <taxon>Bacteria</taxon>
        <taxon>Pseudomonadati</taxon>
        <taxon>Myxococcota</taxon>
        <taxon>Polyangia</taxon>
        <taxon>Polyangiales</taxon>
        <taxon>Polyangiaceae</taxon>
        <taxon>Polyangium</taxon>
    </lineage>
</organism>
<reference evidence="3 4" key="1">
    <citation type="submission" date="2021-04" db="EMBL/GenBank/DDBJ databases">
        <title>Genome analysis of Polyangium sp.</title>
        <authorList>
            <person name="Li Y."/>
            <person name="Wang J."/>
        </authorList>
    </citation>
    <scope>NUCLEOTIDE SEQUENCE [LARGE SCALE GENOMIC DNA]</scope>
    <source>
        <strain evidence="3 4">SDU14</strain>
    </source>
</reference>
<dbReference type="InterPro" id="IPR049789">
    <property type="entry name" value="ArsI/CadI-like"/>
</dbReference>
<name>A0A9X3X714_9BACT</name>
<dbReference type="RefSeq" id="WP_272425540.1">
    <property type="nucleotide sequence ID" value="NZ_JAGTJJ010000016.1"/>
</dbReference>
<dbReference type="PANTHER" id="PTHR41294">
    <property type="entry name" value="CADMIUM-INDUCED PROTEIN CADI"/>
    <property type="match status" value="1"/>
</dbReference>
<dbReference type="SUPFAM" id="SSF54593">
    <property type="entry name" value="Glyoxalase/Bleomycin resistance protein/Dihydroxybiphenyl dioxygenase"/>
    <property type="match status" value="1"/>
</dbReference>
<accession>A0A9X3X714</accession>
<dbReference type="GO" id="GO:0046686">
    <property type="term" value="P:response to cadmium ion"/>
    <property type="evidence" value="ECO:0007669"/>
    <property type="project" value="TreeGrafter"/>
</dbReference>
<dbReference type="Gene3D" id="3.10.180.10">
    <property type="entry name" value="2,3-Dihydroxybiphenyl 1,2-Dioxygenase, domain 1"/>
    <property type="match status" value="1"/>
</dbReference>
<keyword evidence="4" id="KW-1185">Reference proteome</keyword>
<dbReference type="PROSITE" id="PS51819">
    <property type="entry name" value="VOC"/>
    <property type="match status" value="1"/>
</dbReference>
<dbReference type="Pfam" id="PF00903">
    <property type="entry name" value="Glyoxalase"/>
    <property type="match status" value="1"/>
</dbReference>
<comment type="caution">
    <text evidence="3">The sequence shown here is derived from an EMBL/GenBank/DDBJ whole genome shotgun (WGS) entry which is preliminary data.</text>
</comment>
<evidence type="ECO:0000256" key="1">
    <source>
        <dbReference type="SAM" id="MobiDB-lite"/>
    </source>
</evidence>
<feature type="region of interest" description="Disordered" evidence="1">
    <location>
        <begin position="145"/>
        <end position="165"/>
    </location>
</feature>
<dbReference type="InterPro" id="IPR004360">
    <property type="entry name" value="Glyas_Fos-R_dOase_dom"/>
</dbReference>
<sequence length="165" mass="17717">MNVLKPHVSLNVANIEQSVAFYEKAFGVAATKRRPGYAKFDLEVPSLNLTMQEAPRTGVNASHFGVQVATTDDVLEAKARFEAAGLTTMTEEDTSCCYAVQDKVWVEDPDGNSWEVFVVKADAAVMGDSPALKKDESACCTPVGLSRKPEVKPQASSCCGPKTAE</sequence>
<protein>
    <submittedName>
        <fullName evidence="3">VOC family protein</fullName>
    </submittedName>
</protein>
<dbReference type="InterPro" id="IPR029068">
    <property type="entry name" value="Glyas_Bleomycin-R_OHBP_Dase"/>
</dbReference>
<evidence type="ECO:0000259" key="2">
    <source>
        <dbReference type="PROSITE" id="PS51819"/>
    </source>
</evidence>
<dbReference type="InterPro" id="IPR052393">
    <property type="entry name" value="Cadmium-induced_rsp"/>
</dbReference>
<dbReference type="PANTHER" id="PTHR41294:SF1">
    <property type="entry name" value="CADMIUM-INDUCED PROTEIN CADI"/>
    <property type="match status" value="1"/>
</dbReference>
<evidence type="ECO:0000313" key="3">
    <source>
        <dbReference type="EMBL" id="MDC3983790.1"/>
    </source>
</evidence>
<dbReference type="NCBIfam" id="NF041414">
    <property type="entry name" value="ArsI_CadI_VOC"/>
    <property type="match status" value="1"/>
</dbReference>
<gene>
    <name evidence="3" type="ORF">KEG57_24995</name>
</gene>
<dbReference type="EMBL" id="JAGTJJ010000016">
    <property type="protein sequence ID" value="MDC3983790.1"/>
    <property type="molecule type" value="Genomic_DNA"/>
</dbReference>
<evidence type="ECO:0000313" key="4">
    <source>
        <dbReference type="Proteomes" id="UP001151081"/>
    </source>
</evidence>
<dbReference type="Proteomes" id="UP001151081">
    <property type="component" value="Unassembled WGS sequence"/>
</dbReference>
<feature type="domain" description="VOC" evidence="2">
    <location>
        <begin position="4"/>
        <end position="119"/>
    </location>
</feature>
<proteinExistence type="predicted"/>